<keyword evidence="2" id="KW-1185">Reference proteome</keyword>
<accession>A0A0S4JCW2</accession>
<proteinExistence type="predicted"/>
<dbReference type="EMBL" id="CYKH01001247">
    <property type="protein sequence ID" value="CUG86140.1"/>
    <property type="molecule type" value="Genomic_DNA"/>
</dbReference>
<protein>
    <submittedName>
        <fullName evidence="1">Uncharacterized protein</fullName>
    </submittedName>
</protein>
<reference evidence="2" key="1">
    <citation type="submission" date="2015-09" db="EMBL/GenBank/DDBJ databases">
        <authorList>
            <consortium name="Pathogen Informatics"/>
        </authorList>
    </citation>
    <scope>NUCLEOTIDE SEQUENCE [LARGE SCALE GENOMIC DNA]</scope>
    <source>
        <strain evidence="2">Lake Konstanz</strain>
    </source>
</reference>
<dbReference type="VEuPathDB" id="TriTrypDB:BSAL_91740"/>
<evidence type="ECO:0000313" key="2">
    <source>
        <dbReference type="Proteomes" id="UP000051952"/>
    </source>
</evidence>
<name>A0A0S4JCW2_BODSA</name>
<sequence length="322" mass="36579">MAAADYEFEAREDRLEQEECARYGNANNEQFTTLYYPQSRYDYLSKATKISSGMDYAVLQNARCSKCNGKVDYTTFRRFRGDSEYCLNCLKVMGCCILPGSDNVLFPDLIAMIMSFLPEYFHATRAARVSKLWLSCFNFDHTHESDLMALKRDWISREIFFRSRAVLSPEGVARLETFTARFDLGALLGDWMDNSFKTRYHWLRLCCSIAESSFYAAEYGILRSRMSGNPTYTEGANYFAMCVPVSAKDSLKCNVYRIPLVLKSGGTIQTALADADASFSAVVHTKEGKTIDITFDPRNGTLVGPEHLAVTKKKAWQRCLFC</sequence>
<dbReference type="AlphaFoldDB" id="A0A0S4JCW2"/>
<dbReference type="Proteomes" id="UP000051952">
    <property type="component" value="Unassembled WGS sequence"/>
</dbReference>
<organism evidence="1 2">
    <name type="scientific">Bodo saltans</name>
    <name type="common">Flagellated protozoan</name>
    <dbReference type="NCBI Taxonomy" id="75058"/>
    <lineage>
        <taxon>Eukaryota</taxon>
        <taxon>Discoba</taxon>
        <taxon>Euglenozoa</taxon>
        <taxon>Kinetoplastea</taxon>
        <taxon>Metakinetoplastina</taxon>
        <taxon>Eubodonida</taxon>
        <taxon>Bodonidae</taxon>
        <taxon>Bodo</taxon>
    </lineage>
</organism>
<evidence type="ECO:0000313" key="1">
    <source>
        <dbReference type="EMBL" id="CUG86140.1"/>
    </source>
</evidence>
<gene>
    <name evidence="1" type="ORF">BSAL_91740</name>
</gene>